<feature type="transmembrane region" description="Helical" evidence="2">
    <location>
        <begin position="71"/>
        <end position="91"/>
    </location>
</feature>
<feature type="region of interest" description="Disordered" evidence="1">
    <location>
        <begin position="1"/>
        <end position="21"/>
    </location>
</feature>
<dbReference type="EMBL" id="FZOF01000028">
    <property type="protein sequence ID" value="SNT46927.1"/>
    <property type="molecule type" value="Genomic_DNA"/>
</dbReference>
<dbReference type="AlphaFoldDB" id="A0A239MVV7"/>
<evidence type="ECO:0000256" key="1">
    <source>
        <dbReference type="SAM" id="MobiDB-lite"/>
    </source>
</evidence>
<proteinExistence type="predicted"/>
<name>A0A239MVV7_9ACTN</name>
<feature type="compositionally biased region" description="Basic and acidic residues" evidence="1">
    <location>
        <begin position="188"/>
        <end position="206"/>
    </location>
</feature>
<evidence type="ECO:0000256" key="2">
    <source>
        <dbReference type="SAM" id="Phobius"/>
    </source>
</evidence>
<evidence type="ECO:0000313" key="4">
    <source>
        <dbReference type="EMBL" id="SNT46927.1"/>
    </source>
</evidence>
<dbReference type="Proteomes" id="UP000198280">
    <property type="component" value="Unassembled WGS sequence"/>
</dbReference>
<feature type="region of interest" description="Disordered" evidence="1">
    <location>
        <begin position="186"/>
        <end position="206"/>
    </location>
</feature>
<sequence>MHTTDPGAAGRAGDGVRAVESTWTPSRDDIAEVLGAQRRRFELWRGPLCSATVTVAVIAGLREFAPGAADIVALAAAGGVGTLTWLVAGVLDRRRQLRNVTAHARAQGECTMRVDDDGVRTDSALTEFKVPWTSLTHYVETPRLFLLVHDDGMGSMSLLPKRGGDGVAEAEVETEGLRAIVNRHLAPRPREVSGARPEGARRGRRG</sequence>
<keyword evidence="5" id="KW-1185">Reference proteome</keyword>
<feature type="transmembrane region" description="Helical" evidence="2">
    <location>
        <begin position="48"/>
        <end position="65"/>
    </location>
</feature>
<evidence type="ECO:0000259" key="3">
    <source>
        <dbReference type="Pfam" id="PF14317"/>
    </source>
</evidence>
<keyword evidence="2" id="KW-1133">Transmembrane helix</keyword>
<accession>A0A239MVV7</accession>
<feature type="domain" description="YcxB-like C-terminal" evidence="3">
    <location>
        <begin position="114"/>
        <end position="163"/>
    </location>
</feature>
<protein>
    <submittedName>
        <fullName evidence="4">YcxB-like protein</fullName>
    </submittedName>
</protein>
<dbReference type="InterPro" id="IPR025588">
    <property type="entry name" value="YcxB-like_C"/>
</dbReference>
<dbReference type="Pfam" id="PF14317">
    <property type="entry name" value="YcxB"/>
    <property type="match status" value="1"/>
</dbReference>
<reference evidence="4 5" key="1">
    <citation type="submission" date="2017-06" db="EMBL/GenBank/DDBJ databases">
        <authorList>
            <person name="Kim H.J."/>
            <person name="Triplett B.A."/>
        </authorList>
    </citation>
    <scope>NUCLEOTIDE SEQUENCE [LARGE SCALE GENOMIC DNA]</scope>
    <source>
        <strain evidence="4 5">CGMCC 4.1858</strain>
    </source>
</reference>
<keyword evidence="2" id="KW-0472">Membrane</keyword>
<gene>
    <name evidence="4" type="ORF">SAMN05216252_12876</name>
</gene>
<organism evidence="4 5">
    <name type="scientific">Actinacidiphila glaucinigra</name>
    <dbReference type="NCBI Taxonomy" id="235986"/>
    <lineage>
        <taxon>Bacteria</taxon>
        <taxon>Bacillati</taxon>
        <taxon>Actinomycetota</taxon>
        <taxon>Actinomycetes</taxon>
        <taxon>Kitasatosporales</taxon>
        <taxon>Streptomycetaceae</taxon>
        <taxon>Actinacidiphila</taxon>
    </lineage>
</organism>
<keyword evidence="2" id="KW-0812">Transmembrane</keyword>
<evidence type="ECO:0000313" key="5">
    <source>
        <dbReference type="Proteomes" id="UP000198280"/>
    </source>
</evidence>
<feature type="compositionally biased region" description="Low complexity" evidence="1">
    <location>
        <begin position="7"/>
        <end position="19"/>
    </location>
</feature>